<keyword evidence="1" id="KW-0540">Nuclease</keyword>
<protein>
    <recommendedName>
        <fullName evidence="5">PIN domain-containing protein</fullName>
    </recommendedName>
</protein>
<evidence type="ECO:0000259" key="5">
    <source>
        <dbReference type="Pfam" id="PF01850"/>
    </source>
</evidence>
<sequence>MNDRPEPTRLVLDASAVLAYTQGDTGVDELVSTVLADGGTVVVPAVALAETRSELAYAEELARLDALLGTVTVAPLGGADAVGLGRLASRLNGSLGLAHAVAEAHRHEARLLTAHAPAVRRAIGELDGLVEL</sequence>
<organism evidence="6 7">
    <name type="scientific">Dactylosporangium siamense</name>
    <dbReference type="NCBI Taxonomy" id="685454"/>
    <lineage>
        <taxon>Bacteria</taxon>
        <taxon>Bacillati</taxon>
        <taxon>Actinomycetota</taxon>
        <taxon>Actinomycetes</taxon>
        <taxon>Micromonosporales</taxon>
        <taxon>Micromonosporaceae</taxon>
        <taxon>Dactylosporangium</taxon>
    </lineage>
</organism>
<dbReference type="Gene3D" id="3.40.50.1010">
    <property type="entry name" value="5'-nuclease"/>
    <property type="match status" value="1"/>
</dbReference>
<dbReference type="EMBL" id="BONQ01000151">
    <property type="protein sequence ID" value="GIG51204.1"/>
    <property type="molecule type" value="Genomic_DNA"/>
</dbReference>
<feature type="domain" description="PIN" evidence="5">
    <location>
        <begin position="11"/>
        <end position="113"/>
    </location>
</feature>
<evidence type="ECO:0000313" key="7">
    <source>
        <dbReference type="Proteomes" id="UP000660611"/>
    </source>
</evidence>
<dbReference type="GO" id="GO:0004518">
    <property type="term" value="F:nuclease activity"/>
    <property type="evidence" value="ECO:0007669"/>
    <property type="project" value="UniProtKB-KW"/>
</dbReference>
<keyword evidence="3" id="KW-0378">Hydrolase</keyword>
<accession>A0A919UD70</accession>
<proteinExistence type="predicted"/>
<dbReference type="Pfam" id="PF01850">
    <property type="entry name" value="PIN"/>
    <property type="match status" value="1"/>
</dbReference>
<keyword evidence="4" id="KW-0460">Magnesium</keyword>
<dbReference type="GO" id="GO:0016787">
    <property type="term" value="F:hydrolase activity"/>
    <property type="evidence" value="ECO:0007669"/>
    <property type="project" value="UniProtKB-KW"/>
</dbReference>
<dbReference type="SUPFAM" id="SSF88723">
    <property type="entry name" value="PIN domain-like"/>
    <property type="match status" value="1"/>
</dbReference>
<name>A0A919UD70_9ACTN</name>
<dbReference type="Proteomes" id="UP000660611">
    <property type="component" value="Unassembled WGS sequence"/>
</dbReference>
<keyword evidence="7" id="KW-1185">Reference proteome</keyword>
<dbReference type="InterPro" id="IPR029060">
    <property type="entry name" value="PIN-like_dom_sf"/>
</dbReference>
<gene>
    <name evidence="6" type="ORF">Dsi01nite_092450</name>
</gene>
<keyword evidence="2" id="KW-0479">Metal-binding</keyword>
<evidence type="ECO:0000256" key="4">
    <source>
        <dbReference type="ARBA" id="ARBA00022842"/>
    </source>
</evidence>
<evidence type="ECO:0000313" key="6">
    <source>
        <dbReference type="EMBL" id="GIG51204.1"/>
    </source>
</evidence>
<evidence type="ECO:0000256" key="3">
    <source>
        <dbReference type="ARBA" id="ARBA00022801"/>
    </source>
</evidence>
<dbReference type="RefSeq" id="WP_203852821.1">
    <property type="nucleotide sequence ID" value="NZ_BAAAVW010000031.1"/>
</dbReference>
<evidence type="ECO:0000256" key="1">
    <source>
        <dbReference type="ARBA" id="ARBA00022722"/>
    </source>
</evidence>
<evidence type="ECO:0000256" key="2">
    <source>
        <dbReference type="ARBA" id="ARBA00022723"/>
    </source>
</evidence>
<reference evidence="6" key="1">
    <citation type="submission" date="2021-01" db="EMBL/GenBank/DDBJ databases">
        <title>Whole genome shotgun sequence of Dactylosporangium siamense NBRC 106093.</title>
        <authorList>
            <person name="Komaki H."/>
            <person name="Tamura T."/>
        </authorList>
    </citation>
    <scope>NUCLEOTIDE SEQUENCE</scope>
    <source>
        <strain evidence="6">NBRC 106093</strain>
    </source>
</reference>
<dbReference type="AlphaFoldDB" id="A0A919UD70"/>
<dbReference type="InterPro" id="IPR002716">
    <property type="entry name" value="PIN_dom"/>
</dbReference>
<dbReference type="GO" id="GO:0046872">
    <property type="term" value="F:metal ion binding"/>
    <property type="evidence" value="ECO:0007669"/>
    <property type="project" value="UniProtKB-KW"/>
</dbReference>
<comment type="caution">
    <text evidence="6">The sequence shown here is derived from an EMBL/GenBank/DDBJ whole genome shotgun (WGS) entry which is preliminary data.</text>
</comment>